<gene>
    <name evidence="4" type="ORF">SAMN04487969_12567</name>
</gene>
<dbReference type="RefSeq" id="WP_046233887.1">
    <property type="nucleotide sequence ID" value="NZ_FONN01000025.1"/>
</dbReference>
<dbReference type="Proteomes" id="UP000183410">
    <property type="component" value="Unassembled WGS sequence"/>
</dbReference>
<proteinExistence type="predicted"/>
<keyword evidence="2" id="KW-0472">Membrane</keyword>
<name>A0A1I2HU88_9BACL</name>
<evidence type="ECO:0000256" key="2">
    <source>
        <dbReference type="SAM" id="Phobius"/>
    </source>
</evidence>
<dbReference type="Pfam" id="PF13786">
    <property type="entry name" value="DUF4179"/>
    <property type="match status" value="1"/>
</dbReference>
<dbReference type="InterPro" id="IPR025436">
    <property type="entry name" value="DUF4179"/>
</dbReference>
<keyword evidence="2" id="KW-0812">Transmembrane</keyword>
<feature type="transmembrane region" description="Helical" evidence="2">
    <location>
        <begin position="94"/>
        <end position="112"/>
    </location>
</feature>
<evidence type="ECO:0000256" key="1">
    <source>
        <dbReference type="SAM" id="MobiDB-lite"/>
    </source>
</evidence>
<sequence length="534" mass="58886">MTFWNRTKAEKADLKAGAGAATPTPTPEDKKIETVLFEDRLQDDFTDRVMLELEGIDIEPAENSDPLELEPSASSIAHHVKRQHAARRSSRRKAWGLAAAAVMLAGSTLLYAQPTLADMVRSLFAQNSYVDSGMKQAQEAGLVQHPDASAEDQGYTLKVNEVIADSTRLIVGIDIYDAKGNPVAGEIQSTNGNFILFDVDRGHIGDIPYGIMTGGNTTTSRFEFVFRRPVLKDKMQLDAYINQIALHQGTPGSDDFSSKTVKGRWTLRVDVDLSKAKAQTLFTPIGISYETPSGIRIQMQGATRTPSGGSLEFTTSLTPEAASRALNGQSGFNLLNYHLEDEQGNVLEKSPSMTEMEFSSRRYEFDRWSGLTKWFYQFDDFAYDKQQIRFVLDSYMIREKSEASIIFDPSKVSPENPVLFEDAGDSLLLKGLTVNSNGVGKISIGGTFSNPNFASDTWIAVDENGKEYRMSVGGGYSPENPNLDDGADLGFVMFGMNSMPKELTIKRTVINREYKDADWSFVIPSSGMNGVIPQ</sequence>
<dbReference type="EMBL" id="FONN01000025">
    <property type="protein sequence ID" value="SFF31991.1"/>
    <property type="molecule type" value="Genomic_DNA"/>
</dbReference>
<accession>A0A1I2HU88</accession>
<organism evidence="4 5">
    <name type="scientific">Paenibacillus algorifonticola</name>
    <dbReference type="NCBI Taxonomy" id="684063"/>
    <lineage>
        <taxon>Bacteria</taxon>
        <taxon>Bacillati</taxon>
        <taxon>Bacillota</taxon>
        <taxon>Bacilli</taxon>
        <taxon>Bacillales</taxon>
        <taxon>Paenibacillaceae</taxon>
        <taxon>Paenibacillus</taxon>
    </lineage>
</organism>
<evidence type="ECO:0000259" key="3">
    <source>
        <dbReference type="Pfam" id="PF13786"/>
    </source>
</evidence>
<dbReference type="AlphaFoldDB" id="A0A1I2HU88"/>
<evidence type="ECO:0000313" key="5">
    <source>
        <dbReference type="Proteomes" id="UP000183410"/>
    </source>
</evidence>
<dbReference type="Gene3D" id="2.60.40.1630">
    <property type="entry name" value="bacillus anthracis domain"/>
    <property type="match status" value="1"/>
</dbReference>
<feature type="region of interest" description="Disordered" evidence="1">
    <location>
        <begin position="1"/>
        <end position="31"/>
    </location>
</feature>
<keyword evidence="5" id="KW-1185">Reference proteome</keyword>
<evidence type="ECO:0000313" key="4">
    <source>
        <dbReference type="EMBL" id="SFF31991.1"/>
    </source>
</evidence>
<dbReference type="OrthoDB" id="2460662at2"/>
<feature type="domain" description="DUF4179" evidence="3">
    <location>
        <begin position="89"/>
        <end position="175"/>
    </location>
</feature>
<reference evidence="5" key="1">
    <citation type="submission" date="2016-10" db="EMBL/GenBank/DDBJ databases">
        <authorList>
            <person name="Varghese N."/>
            <person name="Submissions S."/>
        </authorList>
    </citation>
    <scope>NUCLEOTIDE SEQUENCE [LARGE SCALE GENOMIC DNA]</scope>
    <source>
        <strain evidence="5">CGMCC 1.10223</strain>
    </source>
</reference>
<protein>
    <recommendedName>
        <fullName evidence="3">DUF4179 domain-containing protein</fullName>
    </recommendedName>
</protein>
<keyword evidence="2" id="KW-1133">Transmembrane helix</keyword>